<proteinExistence type="predicted"/>
<organism evidence="2 3">
    <name type="scientific">Fusarium oligoseptatum</name>
    <dbReference type="NCBI Taxonomy" id="2604345"/>
    <lineage>
        <taxon>Eukaryota</taxon>
        <taxon>Fungi</taxon>
        <taxon>Dikarya</taxon>
        <taxon>Ascomycota</taxon>
        <taxon>Pezizomycotina</taxon>
        <taxon>Sordariomycetes</taxon>
        <taxon>Hypocreomycetidae</taxon>
        <taxon>Hypocreales</taxon>
        <taxon>Nectriaceae</taxon>
        <taxon>Fusarium</taxon>
        <taxon>Fusarium solani species complex</taxon>
    </lineage>
</organism>
<evidence type="ECO:0000313" key="2">
    <source>
        <dbReference type="EMBL" id="RSL96456.1"/>
    </source>
</evidence>
<dbReference type="Proteomes" id="UP000287144">
    <property type="component" value="Unassembled WGS sequence"/>
</dbReference>
<name>A0A428T3E3_9HYPO</name>
<evidence type="ECO:0008006" key="4">
    <source>
        <dbReference type="Google" id="ProtNLM"/>
    </source>
</evidence>
<dbReference type="STRING" id="1325735.A0A428T3E3"/>
<accession>A0A428T3E3</accession>
<evidence type="ECO:0000256" key="1">
    <source>
        <dbReference type="SAM" id="MobiDB-lite"/>
    </source>
</evidence>
<dbReference type="InterPro" id="IPR010856">
    <property type="entry name" value="Gig2-like"/>
</dbReference>
<dbReference type="AlphaFoldDB" id="A0A428T3E3"/>
<sequence length="420" mass="46304">MPGKVSNWPAWSEFLTPPQTVSEDTFTLSATAKAEVIAQYGQDALRQGWLRVCKDLEAVTERLARLGSDAIPVLKLTDISREGLSDEQHSILKSSGCCVIRGVLGEEEATGLYQDLKAFLTDNQGAIPGVNPNPPQSHPGPEGPQLSLPRQVGRDITRALSYTDAARIRPPGQSFLGLGPHIDAGSLCRWADPQYRQVYGQILSGHPELHDPYDLDVRKNADQFLFKAQAHSVVFRSFQGWTALTQTSATKGTLLLYPEVKSTVAYLMLRPFFAPPPNQEDVMDAEKWTFDPDSNWFPGTIREQSQRLSPSSHPHLRLKECLSYIPDMKPGDTVWWHTDMCHAVDPDQLGDQDASVVYVASCPTTPINKRYIKEQLEAALAGRSPPDCTGVETNESKLKGYTGFSQVSEEGKAVLGFGLI</sequence>
<dbReference type="EMBL" id="NKCK01000138">
    <property type="protein sequence ID" value="RSL96456.1"/>
    <property type="molecule type" value="Genomic_DNA"/>
</dbReference>
<feature type="region of interest" description="Disordered" evidence="1">
    <location>
        <begin position="124"/>
        <end position="148"/>
    </location>
</feature>
<feature type="compositionally biased region" description="Pro residues" evidence="1">
    <location>
        <begin position="131"/>
        <end position="142"/>
    </location>
</feature>
<protein>
    <recommendedName>
        <fullName evidence="4">DUF1479-domain-containing protein</fullName>
    </recommendedName>
</protein>
<comment type="caution">
    <text evidence="2">The sequence shown here is derived from an EMBL/GenBank/DDBJ whole genome shotgun (WGS) entry which is preliminary data.</text>
</comment>
<dbReference type="InterPro" id="IPR027443">
    <property type="entry name" value="IPNS-like_sf"/>
</dbReference>
<reference evidence="2 3" key="1">
    <citation type="submission" date="2017-06" db="EMBL/GenBank/DDBJ databases">
        <title>Comparative genomic analysis of Ambrosia Fusariam Clade fungi.</title>
        <authorList>
            <person name="Stajich J.E."/>
            <person name="Carrillo J."/>
            <person name="Kijimoto T."/>
            <person name="Eskalen A."/>
            <person name="O'Donnell K."/>
            <person name="Kasson M."/>
        </authorList>
    </citation>
    <scope>NUCLEOTIDE SEQUENCE [LARGE SCALE GENOMIC DNA]</scope>
    <source>
        <strain evidence="2 3">NRRL62579</strain>
    </source>
</reference>
<dbReference type="PANTHER" id="PTHR30613">
    <property type="entry name" value="UNCHARACTERIZED PROTEIN YBIU-RELATED"/>
    <property type="match status" value="1"/>
</dbReference>
<gene>
    <name evidence="2" type="ORF">CEP52_011474</name>
</gene>
<dbReference type="Gene3D" id="2.60.120.330">
    <property type="entry name" value="B-lactam Antibiotic, Isopenicillin N Synthase, Chain"/>
    <property type="match status" value="2"/>
</dbReference>
<evidence type="ECO:0000313" key="3">
    <source>
        <dbReference type="Proteomes" id="UP000287144"/>
    </source>
</evidence>
<keyword evidence="3" id="KW-1185">Reference proteome</keyword>
<dbReference type="PANTHER" id="PTHR30613:SF1">
    <property type="entry name" value="DUF1479 DOMAIN PROTEIN (AFU_ORTHOLOGUE AFUA_5G09280)"/>
    <property type="match status" value="1"/>
</dbReference>
<dbReference type="Pfam" id="PF07350">
    <property type="entry name" value="Gig2-like"/>
    <property type="match status" value="2"/>
</dbReference>
<dbReference type="SUPFAM" id="SSF51197">
    <property type="entry name" value="Clavaminate synthase-like"/>
    <property type="match status" value="1"/>
</dbReference>